<dbReference type="GO" id="GO:0005886">
    <property type="term" value="C:plasma membrane"/>
    <property type="evidence" value="ECO:0007669"/>
    <property type="project" value="UniProtKB-SubCell"/>
</dbReference>
<dbReference type="RefSeq" id="WP_332866331.1">
    <property type="nucleotide sequence ID" value="NZ_JBAFSM010000036.1"/>
</dbReference>
<proteinExistence type="predicted"/>
<feature type="transmembrane region" description="Helical" evidence="6">
    <location>
        <begin position="121"/>
        <end position="145"/>
    </location>
</feature>
<feature type="transmembrane region" description="Helical" evidence="6">
    <location>
        <begin position="49"/>
        <end position="70"/>
    </location>
</feature>
<dbReference type="Pfam" id="PF03706">
    <property type="entry name" value="LPG_synthase_TM"/>
    <property type="match status" value="1"/>
</dbReference>
<accession>A0AAW9QYR0</accession>
<evidence type="ECO:0000256" key="3">
    <source>
        <dbReference type="ARBA" id="ARBA00022692"/>
    </source>
</evidence>
<evidence type="ECO:0000256" key="5">
    <source>
        <dbReference type="ARBA" id="ARBA00023136"/>
    </source>
</evidence>
<keyword evidence="3 6" id="KW-0812">Transmembrane</keyword>
<name>A0AAW9QYR0_9CHRO</name>
<dbReference type="Proteomes" id="UP001328733">
    <property type="component" value="Unassembled WGS sequence"/>
</dbReference>
<protein>
    <submittedName>
        <fullName evidence="7">Lysylphosphatidylglycerol synthase domain-containing protein</fullName>
    </submittedName>
</protein>
<dbReference type="AlphaFoldDB" id="A0AAW9QYR0"/>
<evidence type="ECO:0000313" key="7">
    <source>
        <dbReference type="EMBL" id="MEG3438848.1"/>
    </source>
</evidence>
<dbReference type="EMBL" id="JBAFSM010000036">
    <property type="protein sequence ID" value="MEG3438848.1"/>
    <property type="molecule type" value="Genomic_DNA"/>
</dbReference>
<dbReference type="InterPro" id="IPR022791">
    <property type="entry name" value="L-PG_synthase/AglD"/>
</dbReference>
<keyword evidence="8" id="KW-1185">Reference proteome</keyword>
<evidence type="ECO:0000256" key="4">
    <source>
        <dbReference type="ARBA" id="ARBA00022989"/>
    </source>
</evidence>
<feature type="transmembrane region" description="Helical" evidence="6">
    <location>
        <begin position="203"/>
        <end position="224"/>
    </location>
</feature>
<comment type="subcellular location">
    <subcellularLocation>
        <location evidence="1">Cell membrane</location>
        <topology evidence="1">Multi-pass membrane protein</topology>
    </subcellularLocation>
</comment>
<feature type="transmembrane region" description="Helical" evidence="6">
    <location>
        <begin position="236"/>
        <end position="263"/>
    </location>
</feature>
<evidence type="ECO:0000256" key="6">
    <source>
        <dbReference type="SAM" id="Phobius"/>
    </source>
</evidence>
<gene>
    <name evidence="7" type="ORF">V0288_17100</name>
</gene>
<evidence type="ECO:0000256" key="1">
    <source>
        <dbReference type="ARBA" id="ARBA00004651"/>
    </source>
</evidence>
<reference evidence="7 8" key="1">
    <citation type="submission" date="2024-01" db="EMBL/GenBank/DDBJ databases">
        <title>Genomic insights into the taxonomy and metabolism of the cyanobacterium Pannus brasiliensis CCIBt3594.</title>
        <authorList>
            <person name="Machado M."/>
            <person name="Botero N.B."/>
            <person name="Andreote A.P.D."/>
            <person name="Feitosa A.M.T."/>
            <person name="Popin R."/>
            <person name="Sivonen K."/>
            <person name="Fiore M.F."/>
        </authorList>
    </citation>
    <scope>NUCLEOTIDE SEQUENCE [LARGE SCALE GENOMIC DNA]</scope>
    <source>
        <strain evidence="7 8">CCIBt3594</strain>
    </source>
</reference>
<evidence type="ECO:0000313" key="8">
    <source>
        <dbReference type="Proteomes" id="UP001328733"/>
    </source>
</evidence>
<keyword evidence="4 6" id="KW-1133">Transmembrane helix</keyword>
<comment type="caution">
    <text evidence="7">The sequence shown here is derived from an EMBL/GenBank/DDBJ whole genome shotgun (WGS) entry which is preliminary data.</text>
</comment>
<feature type="transmembrane region" description="Helical" evidence="6">
    <location>
        <begin position="165"/>
        <end position="183"/>
    </location>
</feature>
<feature type="transmembrane region" description="Helical" evidence="6">
    <location>
        <begin position="275"/>
        <end position="301"/>
    </location>
</feature>
<organism evidence="7 8">
    <name type="scientific">Pannus brasiliensis CCIBt3594</name>
    <dbReference type="NCBI Taxonomy" id="1427578"/>
    <lineage>
        <taxon>Bacteria</taxon>
        <taxon>Bacillati</taxon>
        <taxon>Cyanobacteriota</taxon>
        <taxon>Cyanophyceae</taxon>
        <taxon>Oscillatoriophycideae</taxon>
        <taxon>Chroococcales</taxon>
        <taxon>Microcystaceae</taxon>
        <taxon>Pannus</taxon>
    </lineage>
</organism>
<sequence length="309" mass="34245">MKRLRQFIPIAIALVLFVLAVGAITEEFKHYTFAELVASFNSIPTTNKFESIVLMVLGYLSMAGYDLLGFHYIDRWISLGRIVQTSFISYALGNTIGMTIFSGTAIRYRFYSPAGVGTMDIARVIGFTHFSFWLGMLGLGGVVYLFDPLDVPKLLRLPFETARPVGAIFLGILVVYFFLAAFVKKPLRIANEEFSLPSLPLSIGLIVVSFVDWALAAGVLYVLLPDHYPMSFMAFFALYVFAMTAGVISNVPGGAGVFELIMLKLRPETVSQPDLLGALIAYRGVYYLLPLLVAVTLLIGYEIQRKTRN</sequence>
<keyword evidence="5 6" id="KW-0472">Membrane</keyword>
<evidence type="ECO:0000256" key="2">
    <source>
        <dbReference type="ARBA" id="ARBA00022475"/>
    </source>
</evidence>
<feature type="transmembrane region" description="Helical" evidence="6">
    <location>
        <begin position="82"/>
        <end position="101"/>
    </location>
</feature>
<keyword evidence="2" id="KW-1003">Cell membrane</keyword>